<evidence type="ECO:0000256" key="2">
    <source>
        <dbReference type="ARBA" id="ARBA00022448"/>
    </source>
</evidence>
<dbReference type="GO" id="GO:0016020">
    <property type="term" value="C:membrane"/>
    <property type="evidence" value="ECO:0007669"/>
    <property type="project" value="UniProtKB-SubCell"/>
</dbReference>
<evidence type="ECO:0000256" key="1">
    <source>
        <dbReference type="ARBA" id="ARBA00004141"/>
    </source>
</evidence>
<dbReference type="Pfam" id="PF00324">
    <property type="entry name" value="AA_permease"/>
    <property type="match status" value="1"/>
</dbReference>
<feature type="transmembrane region" description="Helical" evidence="7">
    <location>
        <begin position="91"/>
        <end position="111"/>
    </location>
</feature>
<evidence type="ECO:0000256" key="5">
    <source>
        <dbReference type="ARBA" id="ARBA00022989"/>
    </source>
</evidence>
<feature type="transmembrane region" description="Helical" evidence="7">
    <location>
        <begin position="67"/>
        <end position="85"/>
    </location>
</feature>
<dbReference type="GO" id="GO:0055085">
    <property type="term" value="P:transmembrane transport"/>
    <property type="evidence" value="ECO:0007669"/>
    <property type="project" value="InterPro"/>
</dbReference>
<feature type="transmembrane region" description="Helical" evidence="7">
    <location>
        <begin position="27"/>
        <end position="47"/>
    </location>
</feature>
<evidence type="ECO:0000259" key="8">
    <source>
        <dbReference type="Pfam" id="PF00324"/>
    </source>
</evidence>
<evidence type="ECO:0000313" key="10">
    <source>
        <dbReference type="Proteomes" id="UP000020825"/>
    </source>
</evidence>
<evidence type="ECO:0000313" key="9">
    <source>
        <dbReference type="EMBL" id="EUA59191.1"/>
    </source>
</evidence>
<evidence type="ECO:0000256" key="4">
    <source>
        <dbReference type="ARBA" id="ARBA00022970"/>
    </source>
</evidence>
<organism evidence="9 10">
    <name type="scientific">Mycobacterium intracellulare 1956</name>
    <dbReference type="NCBI Taxonomy" id="1299331"/>
    <lineage>
        <taxon>Bacteria</taxon>
        <taxon>Bacillati</taxon>
        <taxon>Actinomycetota</taxon>
        <taxon>Actinomycetes</taxon>
        <taxon>Mycobacteriales</taxon>
        <taxon>Mycobacteriaceae</taxon>
        <taxon>Mycobacterium</taxon>
        <taxon>Mycobacterium avium complex (MAC)</taxon>
    </lineage>
</organism>
<dbReference type="PATRIC" id="fig|1299331.3.peg.2271"/>
<protein>
    <submittedName>
        <fullName evidence="9">Amino acid permease family protein</fullName>
    </submittedName>
</protein>
<comment type="subcellular location">
    <subcellularLocation>
        <location evidence="1">Membrane</location>
        <topology evidence="1">Multi-pass membrane protein</topology>
    </subcellularLocation>
</comment>
<feature type="domain" description="Amino acid permease/ SLC12A" evidence="8">
    <location>
        <begin position="3"/>
        <end position="116"/>
    </location>
</feature>
<evidence type="ECO:0000256" key="6">
    <source>
        <dbReference type="ARBA" id="ARBA00023136"/>
    </source>
</evidence>
<keyword evidence="6 7" id="KW-0472">Membrane</keyword>
<evidence type="ECO:0000256" key="3">
    <source>
        <dbReference type="ARBA" id="ARBA00022692"/>
    </source>
</evidence>
<sequence length="127" mass="13606">MAAAICLFGIALNAVNPGEAFEIVLNIVAPGIIACWATIVLCQLRAYRMAKAGLLQRPRFRMPWAPYSGYLTLAFLAGVLVMMAFDKQTGTWTIATVVVVIPALSAGWLLVRNRVAAIASQRAAQTG</sequence>
<dbReference type="PANTHER" id="PTHR43495">
    <property type="entry name" value="GABA PERMEASE"/>
    <property type="match status" value="1"/>
</dbReference>
<gene>
    <name evidence="9" type="ORF">I550_2339</name>
</gene>
<keyword evidence="5 7" id="KW-1133">Transmembrane helix</keyword>
<dbReference type="InterPro" id="IPR004841">
    <property type="entry name" value="AA-permease/SLC12A_dom"/>
</dbReference>
<keyword evidence="3 7" id="KW-0812">Transmembrane</keyword>
<comment type="caution">
    <text evidence="9">The sequence shown here is derived from an EMBL/GenBank/DDBJ whole genome shotgun (WGS) entry which is preliminary data.</text>
</comment>
<dbReference type="Proteomes" id="UP000020825">
    <property type="component" value="Unassembled WGS sequence"/>
</dbReference>
<keyword evidence="4" id="KW-0029">Amino-acid transport</keyword>
<name>X8CTL6_MYCIT</name>
<evidence type="ECO:0000256" key="7">
    <source>
        <dbReference type="SAM" id="Phobius"/>
    </source>
</evidence>
<reference evidence="9 10" key="1">
    <citation type="submission" date="2013-12" db="EMBL/GenBank/DDBJ databases">
        <authorList>
            <person name="Zelazny A."/>
            <person name="Olivier K."/>
            <person name="Holland S."/>
            <person name="Lenaerts A."/>
            <person name="Ordway D."/>
            <person name="DeGroote M.A."/>
            <person name="Parker T."/>
            <person name="Sizemore C."/>
            <person name="Tallon L.J."/>
            <person name="Sadzewicz L.K."/>
            <person name="Sengamalay N."/>
            <person name="Fraser C.M."/>
            <person name="Hine E."/>
            <person name="Shefchek K.A."/>
            <person name="Das S.P."/>
            <person name="Tettelin H."/>
        </authorList>
    </citation>
    <scope>NUCLEOTIDE SEQUENCE [LARGE SCALE GENOMIC DNA]</scope>
    <source>
        <strain evidence="9 10">1956</strain>
    </source>
</reference>
<keyword evidence="2" id="KW-0813">Transport</keyword>
<dbReference type="AlphaFoldDB" id="X8CTL6"/>
<dbReference type="GO" id="GO:0006865">
    <property type="term" value="P:amino acid transport"/>
    <property type="evidence" value="ECO:0007669"/>
    <property type="project" value="UniProtKB-KW"/>
</dbReference>
<dbReference type="EMBL" id="JAOG01000001">
    <property type="protein sequence ID" value="EUA59191.1"/>
    <property type="molecule type" value="Genomic_DNA"/>
</dbReference>
<accession>X8CTL6</accession>
<dbReference type="PANTHER" id="PTHR43495:SF1">
    <property type="entry name" value="L-ASPARAGINE PERMEASE"/>
    <property type="match status" value="1"/>
</dbReference>
<proteinExistence type="predicted"/>